<feature type="compositionally biased region" description="Low complexity" evidence="1">
    <location>
        <begin position="41"/>
        <end position="68"/>
    </location>
</feature>
<proteinExistence type="predicted"/>
<evidence type="ECO:0000313" key="3">
    <source>
        <dbReference type="EMBL" id="TFY79108.1"/>
    </source>
</evidence>
<dbReference type="SUPFAM" id="SSF56672">
    <property type="entry name" value="DNA/RNA polymerases"/>
    <property type="match status" value="1"/>
</dbReference>
<feature type="region of interest" description="Disordered" evidence="1">
    <location>
        <begin position="201"/>
        <end position="242"/>
    </location>
</feature>
<feature type="compositionally biased region" description="Low complexity" evidence="1">
    <location>
        <begin position="8"/>
        <end position="18"/>
    </location>
</feature>
<dbReference type="PANTHER" id="PTHR11439:SF440">
    <property type="entry name" value="INTEGRASE CATALYTIC DOMAIN-CONTAINING PROTEIN"/>
    <property type="match status" value="1"/>
</dbReference>
<feature type="compositionally biased region" description="Low complexity" evidence="1">
    <location>
        <begin position="201"/>
        <end position="216"/>
    </location>
</feature>
<feature type="region of interest" description="Disordered" evidence="1">
    <location>
        <begin position="1"/>
        <end position="164"/>
    </location>
</feature>
<dbReference type="EMBL" id="SFCI01000559">
    <property type="protein sequence ID" value="TFY79108.1"/>
    <property type="molecule type" value="Genomic_DNA"/>
</dbReference>
<evidence type="ECO:0000256" key="1">
    <source>
        <dbReference type="SAM" id="MobiDB-lite"/>
    </source>
</evidence>
<comment type="caution">
    <text evidence="3">The sequence shown here is derived from an EMBL/GenBank/DDBJ whole genome shotgun (WGS) entry which is preliminary data.</text>
</comment>
<organism evidence="3 4">
    <name type="scientific">Hericium alpestre</name>
    <dbReference type="NCBI Taxonomy" id="135208"/>
    <lineage>
        <taxon>Eukaryota</taxon>
        <taxon>Fungi</taxon>
        <taxon>Dikarya</taxon>
        <taxon>Basidiomycota</taxon>
        <taxon>Agaricomycotina</taxon>
        <taxon>Agaricomycetes</taxon>
        <taxon>Russulales</taxon>
        <taxon>Hericiaceae</taxon>
        <taxon>Hericium</taxon>
    </lineage>
</organism>
<gene>
    <name evidence="3" type="ORF">EWM64_g4908</name>
</gene>
<dbReference type="Proteomes" id="UP000298061">
    <property type="component" value="Unassembled WGS sequence"/>
</dbReference>
<name>A0A4Z0A072_9AGAM</name>
<dbReference type="OrthoDB" id="3344688at2759"/>
<dbReference type="InterPro" id="IPR043502">
    <property type="entry name" value="DNA/RNA_pol_sf"/>
</dbReference>
<evidence type="ECO:0000259" key="2">
    <source>
        <dbReference type="Pfam" id="PF07727"/>
    </source>
</evidence>
<feature type="compositionally biased region" description="Basic residues" evidence="1">
    <location>
        <begin position="74"/>
        <end position="89"/>
    </location>
</feature>
<accession>A0A4Z0A072</accession>
<protein>
    <recommendedName>
        <fullName evidence="2">Reverse transcriptase Ty1/copia-type domain-containing protein</fullName>
    </recommendedName>
</protein>
<dbReference type="CDD" id="cd09272">
    <property type="entry name" value="RNase_HI_RT_Ty1"/>
    <property type="match status" value="1"/>
</dbReference>
<reference evidence="3 4" key="1">
    <citation type="submission" date="2019-02" db="EMBL/GenBank/DDBJ databases">
        <title>Genome sequencing of the rare red list fungi Hericium alpestre (H. flagellum).</title>
        <authorList>
            <person name="Buettner E."/>
            <person name="Kellner H."/>
        </authorList>
    </citation>
    <scope>NUCLEOTIDE SEQUENCE [LARGE SCALE GENOMIC DNA]</scope>
    <source>
        <strain evidence="3 4">DSM 108284</strain>
    </source>
</reference>
<dbReference type="Pfam" id="PF07727">
    <property type="entry name" value="RVT_2"/>
    <property type="match status" value="1"/>
</dbReference>
<keyword evidence="4" id="KW-1185">Reference proteome</keyword>
<feature type="domain" description="Reverse transcriptase Ty1/copia-type" evidence="2">
    <location>
        <begin position="376"/>
        <end position="589"/>
    </location>
</feature>
<sequence length="819" mass="90129">MSSKARHSPSASSPSHGSKLPKFLQSKQTRDRSKSMIDPASGGSVSSSSSSPISNPLSESLSESSSSSQATPMHKNHNHINRPLARRGSKLSGVREERRQSSSSQPPTQDADISEDYSMADEGNTSMDEPPVIIEPVTPHSPRPRTRSERPLSSMSDSQSSFAYYQSSHSSSRITDLPNRLSGWFHHTFNTSSSDLTLPSLLSSSHVPSSPSATNSPKGKGSALLTAAAPATPPRTHHVPAELPDAPRARCTILPSRYICLLQTGAGSTTGLPRALPMPLGLQCERRPLDFNAPGSESDGDDAALFSEAISGGVNDDDLDDVFVRLSEDGVEWAMATVSTDSREPRTVNEVRAGAEWPKWEEAIEDELARMEKMGTWKLVEKPDCVNIVGSKWVFKIKCDAAGAIIKYKARLMAQGFSQIPGVDFTDTFALVAKLSSIRILVVLAARFNWELHQMDVKNAYLNGDLDEEIYMKQPPGFPAPGQEHKVCALFKPIYGLKQAGRRWYKKLCAAFLGMGFTRSSVDHSVFFRHGAGSEIVLITVSVDDLTIAATSVNAITDVKDALNARFEMTDLGKMHWLLGIKIKHDRGGGGRSRCRSPLDTALDPSFQLTTAQSPSTPQQYEEMCNVPYREAIGSLMYAALGTRPDIVYAVTTLSQFMQNPGRMHWEGTKRVLHYLKATKEEWLTYGGDAKTGIMGYSDTDWGSSDHRHSISGYVFLVDGRAVSWSSKKQPIVALSSTEAEYVVMTHATKEAVWMQAFLGEMLTPFDMPTPLHCDNQSAMMLAKDNIFHLRTKHIAIRYHFIRDVIERDEIDLVYSPHC</sequence>
<dbReference type="InterPro" id="IPR013103">
    <property type="entry name" value="RVT_2"/>
</dbReference>
<evidence type="ECO:0000313" key="4">
    <source>
        <dbReference type="Proteomes" id="UP000298061"/>
    </source>
</evidence>
<dbReference type="AlphaFoldDB" id="A0A4Z0A072"/>
<dbReference type="PANTHER" id="PTHR11439">
    <property type="entry name" value="GAG-POL-RELATED RETROTRANSPOSON"/>
    <property type="match status" value="1"/>
</dbReference>
<dbReference type="STRING" id="135208.A0A4Z0A072"/>